<accession>A0AC58JNI3</accession>
<protein>
    <submittedName>
        <fullName evidence="2">Uncharacterized protein isoform X1</fullName>
    </submittedName>
</protein>
<reference evidence="2" key="1">
    <citation type="submission" date="2025-08" db="UniProtKB">
        <authorList>
            <consortium name="RefSeq"/>
        </authorList>
    </citation>
    <scope>IDENTIFICATION</scope>
    <source>
        <strain evidence="2">Tuebingen</strain>
        <tissue evidence="2">Fibroblasts and whole tissue</tissue>
    </source>
</reference>
<organism evidence="1 2">
    <name type="scientific">Danio rerio</name>
    <name type="common">Zebrafish</name>
    <name type="synonym">Brachydanio rerio</name>
    <dbReference type="NCBI Taxonomy" id="7955"/>
    <lineage>
        <taxon>Eukaryota</taxon>
        <taxon>Metazoa</taxon>
        <taxon>Chordata</taxon>
        <taxon>Craniata</taxon>
        <taxon>Vertebrata</taxon>
        <taxon>Euteleostomi</taxon>
        <taxon>Actinopterygii</taxon>
        <taxon>Neopterygii</taxon>
        <taxon>Teleostei</taxon>
        <taxon>Ostariophysi</taxon>
        <taxon>Cypriniformes</taxon>
        <taxon>Danionidae</taxon>
        <taxon>Danioninae</taxon>
        <taxon>Danio</taxon>
    </lineage>
</organism>
<gene>
    <name evidence="2" type="primary">LOC100002472</name>
</gene>
<sequence>MDVYFMIIWLYTIGVVLCQWPHTTNRLRYSREFLLGLRGMQRNLVEPVDYSLDCLLDHPGLDLGSQRRMNSLVEKRPSRKPRLKKRGKKGGVRVRIKNLLKKNRIPLPTILLANVQSLKNKIDELQANIRHLREYKNACILALTETWLTTKDTDSSLALDGFDAPVRLDRDCEVKETRSRRTRDMSIEDLYQPMRPGQSGFPFVFLMPTDQFPGMQLTPNISPSIIRPYSPDFYPFRYPNPYLPPYLHPHLHRYPYLHRYPHPGPRLFPFRPSVAVQPPIIVVDRVPSPTTVSPTARPQTTAIAVG</sequence>
<dbReference type="RefSeq" id="XP_073808046.1">
    <property type="nucleotide sequence ID" value="XM_073951945.1"/>
</dbReference>
<keyword evidence="1" id="KW-1185">Reference proteome</keyword>
<evidence type="ECO:0000313" key="1">
    <source>
        <dbReference type="Proteomes" id="UP000000437"/>
    </source>
</evidence>
<name>A0AC58JNI3_DANRE</name>
<dbReference type="Proteomes" id="UP000000437">
    <property type="component" value="Chromosome 5"/>
</dbReference>
<evidence type="ECO:0000313" key="2">
    <source>
        <dbReference type="RefSeq" id="XP_073808046.1"/>
    </source>
</evidence>
<proteinExistence type="predicted"/>